<feature type="chain" id="PRO_5017187655" description="Cell wall galactomanno" evidence="1">
    <location>
        <begin position="21"/>
        <end position="206"/>
    </location>
</feature>
<sequence length="206" mass="21054">MQFKCLAFLTAALSFAQAQAALSPIDVVEAIHNVTDISSDALATAKGINIQNALPSGLVGLDFTCGKIVDDFRQIVTNVAEDIKVLGVNSSNPNFPPDGQLSICGALSDFIKVHQDLLKTLIGQKGVLSATPLTAPIAAVLRILEAGVDKLANGVIGLIPTCAAKAGDELKQLDGTLDEAVKAFSVNVPGLPGMVGSPVSGPVGGQ</sequence>
<reference evidence="2 3" key="1">
    <citation type="journal article" date="2018" name="PLoS Pathog.">
        <title>Evolution of structural diversity of trichothecenes, a family of toxins produced by plant pathogenic and entomopathogenic fungi.</title>
        <authorList>
            <person name="Proctor R.H."/>
            <person name="McCormick S.P."/>
            <person name="Kim H.S."/>
            <person name="Cardoza R.E."/>
            <person name="Stanley A.M."/>
            <person name="Lindo L."/>
            <person name="Kelly A."/>
            <person name="Brown D.W."/>
            <person name="Lee T."/>
            <person name="Vaughan M.M."/>
            <person name="Alexander N.J."/>
            <person name="Busman M."/>
            <person name="Gutierrez S."/>
        </authorList>
    </citation>
    <scope>NUCLEOTIDE SEQUENCE [LARGE SCALE GENOMIC DNA]</scope>
    <source>
        <strain evidence="2 3">IBT 40837</strain>
    </source>
</reference>
<keyword evidence="1" id="KW-0732">Signal</keyword>
<protein>
    <recommendedName>
        <fullName evidence="4">Cell wall galactomanno</fullName>
    </recommendedName>
</protein>
<name>A0A395NQH8_TRIAR</name>
<dbReference type="EMBL" id="PXOA01000222">
    <property type="protein sequence ID" value="RFU78258.1"/>
    <property type="molecule type" value="Genomic_DNA"/>
</dbReference>
<keyword evidence="3" id="KW-1185">Reference proteome</keyword>
<evidence type="ECO:0000256" key="1">
    <source>
        <dbReference type="SAM" id="SignalP"/>
    </source>
</evidence>
<dbReference type="OrthoDB" id="5089392at2759"/>
<feature type="signal peptide" evidence="1">
    <location>
        <begin position="1"/>
        <end position="20"/>
    </location>
</feature>
<dbReference type="AlphaFoldDB" id="A0A395NQH8"/>
<accession>A0A395NQH8</accession>
<organism evidence="2 3">
    <name type="scientific">Trichoderma arundinaceum</name>
    <dbReference type="NCBI Taxonomy" id="490622"/>
    <lineage>
        <taxon>Eukaryota</taxon>
        <taxon>Fungi</taxon>
        <taxon>Dikarya</taxon>
        <taxon>Ascomycota</taxon>
        <taxon>Pezizomycotina</taxon>
        <taxon>Sordariomycetes</taxon>
        <taxon>Hypocreomycetidae</taxon>
        <taxon>Hypocreales</taxon>
        <taxon>Hypocreaceae</taxon>
        <taxon>Trichoderma</taxon>
    </lineage>
</organism>
<comment type="caution">
    <text evidence="2">The sequence shown here is derived from an EMBL/GenBank/DDBJ whole genome shotgun (WGS) entry which is preliminary data.</text>
</comment>
<gene>
    <name evidence="2" type="ORF">TARUN_3973</name>
</gene>
<evidence type="ECO:0000313" key="2">
    <source>
        <dbReference type="EMBL" id="RFU78258.1"/>
    </source>
</evidence>
<dbReference type="Proteomes" id="UP000266272">
    <property type="component" value="Unassembled WGS sequence"/>
</dbReference>
<evidence type="ECO:0008006" key="4">
    <source>
        <dbReference type="Google" id="ProtNLM"/>
    </source>
</evidence>
<proteinExistence type="predicted"/>
<evidence type="ECO:0000313" key="3">
    <source>
        <dbReference type="Proteomes" id="UP000266272"/>
    </source>
</evidence>